<evidence type="ECO:0000313" key="5">
    <source>
        <dbReference type="Proteomes" id="UP000602087"/>
    </source>
</evidence>
<dbReference type="AlphaFoldDB" id="A0A934I8V7"/>
<accession>A0A934I8V7</accession>
<dbReference type="PANTHER" id="PTHR43877">
    <property type="entry name" value="AMINOALKYLPHOSPHONATE N-ACETYLTRANSFERASE-RELATED-RELATED"/>
    <property type="match status" value="1"/>
</dbReference>
<dbReference type="PANTHER" id="PTHR43877:SF2">
    <property type="entry name" value="AMINOALKYLPHOSPHONATE N-ACETYLTRANSFERASE-RELATED"/>
    <property type="match status" value="1"/>
</dbReference>
<dbReference type="InterPro" id="IPR050832">
    <property type="entry name" value="Bact_Acetyltransf"/>
</dbReference>
<protein>
    <submittedName>
        <fullName evidence="4">GNAT family N-acetyltransferase</fullName>
    </submittedName>
</protein>
<gene>
    <name evidence="4" type="ORF">JAV76_00755</name>
</gene>
<keyword evidence="5" id="KW-1185">Reference proteome</keyword>
<organism evidence="4 5">
    <name type="scientific">Sanguibacter suaedae</name>
    <dbReference type="NCBI Taxonomy" id="2795737"/>
    <lineage>
        <taxon>Bacteria</taxon>
        <taxon>Bacillati</taxon>
        <taxon>Actinomycetota</taxon>
        <taxon>Actinomycetes</taxon>
        <taxon>Micrococcales</taxon>
        <taxon>Sanguibacteraceae</taxon>
        <taxon>Sanguibacter</taxon>
    </lineage>
</organism>
<dbReference type="EMBL" id="JAEINH010000001">
    <property type="protein sequence ID" value="MBI9113541.1"/>
    <property type="molecule type" value="Genomic_DNA"/>
</dbReference>
<evidence type="ECO:0000256" key="1">
    <source>
        <dbReference type="ARBA" id="ARBA00022679"/>
    </source>
</evidence>
<dbReference type="InterPro" id="IPR000182">
    <property type="entry name" value="GNAT_dom"/>
</dbReference>
<sequence length="154" mass="16759">MTVHLTPMPTDRLPGWIERTRAEYVAERVRAGETLEAAEANALASHTRLFPGGAPAPGHHVLDVVADDQVVGYLWVGPVSDDDHDAWWVWDVEIAAEHRGQGHGRAAMTLAETVVRENGGSTLGLNVFGFNTGARALYESLGYQTKAVQMSKRV</sequence>
<dbReference type="PROSITE" id="PS51186">
    <property type="entry name" value="GNAT"/>
    <property type="match status" value="1"/>
</dbReference>
<evidence type="ECO:0000313" key="4">
    <source>
        <dbReference type="EMBL" id="MBI9113541.1"/>
    </source>
</evidence>
<name>A0A934I8V7_9MICO</name>
<dbReference type="GO" id="GO:0016747">
    <property type="term" value="F:acyltransferase activity, transferring groups other than amino-acyl groups"/>
    <property type="evidence" value="ECO:0007669"/>
    <property type="project" value="InterPro"/>
</dbReference>
<dbReference type="Gene3D" id="3.40.630.30">
    <property type="match status" value="1"/>
</dbReference>
<dbReference type="Pfam" id="PF00583">
    <property type="entry name" value="Acetyltransf_1"/>
    <property type="match status" value="1"/>
</dbReference>
<reference evidence="4" key="1">
    <citation type="submission" date="2020-12" db="EMBL/GenBank/DDBJ databases">
        <title>Sanguibacter suaedae sp. nov., isolated from Suaeda aralocaspica.</title>
        <authorList>
            <person name="Ma Q."/>
        </authorList>
    </citation>
    <scope>NUCLEOTIDE SEQUENCE</scope>
    <source>
        <strain evidence="4">YZGR15</strain>
    </source>
</reference>
<dbReference type="Proteomes" id="UP000602087">
    <property type="component" value="Unassembled WGS sequence"/>
</dbReference>
<dbReference type="CDD" id="cd04301">
    <property type="entry name" value="NAT_SF"/>
    <property type="match status" value="1"/>
</dbReference>
<evidence type="ECO:0000259" key="3">
    <source>
        <dbReference type="PROSITE" id="PS51186"/>
    </source>
</evidence>
<keyword evidence="1" id="KW-0808">Transferase</keyword>
<comment type="caution">
    <text evidence="4">The sequence shown here is derived from an EMBL/GenBank/DDBJ whole genome shotgun (WGS) entry which is preliminary data.</text>
</comment>
<proteinExistence type="predicted"/>
<dbReference type="InterPro" id="IPR016181">
    <property type="entry name" value="Acyl_CoA_acyltransferase"/>
</dbReference>
<evidence type="ECO:0000256" key="2">
    <source>
        <dbReference type="ARBA" id="ARBA00023315"/>
    </source>
</evidence>
<feature type="domain" description="N-acetyltransferase" evidence="3">
    <location>
        <begin position="3"/>
        <end position="154"/>
    </location>
</feature>
<keyword evidence="2" id="KW-0012">Acyltransferase</keyword>
<dbReference type="SUPFAM" id="SSF55729">
    <property type="entry name" value="Acyl-CoA N-acyltransferases (Nat)"/>
    <property type="match status" value="1"/>
</dbReference>
<dbReference type="RefSeq" id="WP_198732108.1">
    <property type="nucleotide sequence ID" value="NZ_JAEINH010000001.1"/>
</dbReference>